<dbReference type="Proteomes" id="UP000306552">
    <property type="component" value="Unassembled WGS sequence"/>
</dbReference>
<evidence type="ECO:0008006" key="3">
    <source>
        <dbReference type="Google" id="ProtNLM"/>
    </source>
</evidence>
<dbReference type="AlphaFoldDB" id="A0A4U5TNZ5"/>
<dbReference type="RefSeq" id="WP_138932737.1">
    <property type="nucleotide sequence ID" value="NZ_SWMU01000005.1"/>
</dbReference>
<evidence type="ECO:0000313" key="1">
    <source>
        <dbReference type="EMBL" id="TKS55552.1"/>
    </source>
</evidence>
<organism evidence="1 2">
    <name type="scientific">Mesohalobacter halotolerans</name>
    <dbReference type="NCBI Taxonomy" id="1883405"/>
    <lineage>
        <taxon>Bacteria</taxon>
        <taxon>Pseudomonadati</taxon>
        <taxon>Bacteroidota</taxon>
        <taxon>Flavobacteriia</taxon>
        <taxon>Flavobacteriales</taxon>
        <taxon>Flavobacteriaceae</taxon>
        <taxon>Mesohalobacter</taxon>
    </lineage>
</organism>
<accession>A0A4U5TNZ5</accession>
<name>A0A4U5TNZ5_9FLAO</name>
<evidence type="ECO:0000313" key="2">
    <source>
        <dbReference type="Proteomes" id="UP000306552"/>
    </source>
</evidence>
<sequence>MLKIGSYILSVIIFTQALGLSPKTFVNLDDIWSHYQMHQEEYGDDFMTFIDLHYGSGKAEHQDEHQEHEQLPCLNCNLFQNQILILTVLDFNLIEVETPTYKNLNSFYSDNYFSTVIIEVFQPPKSFDWS</sequence>
<keyword evidence="2" id="KW-1185">Reference proteome</keyword>
<dbReference type="EMBL" id="SWMU01000005">
    <property type="protein sequence ID" value="TKS55552.1"/>
    <property type="molecule type" value="Genomic_DNA"/>
</dbReference>
<comment type="caution">
    <text evidence="1">The sequence shown here is derived from an EMBL/GenBank/DDBJ whole genome shotgun (WGS) entry which is preliminary data.</text>
</comment>
<protein>
    <recommendedName>
        <fullName evidence="3">DUF2946 domain-containing protein</fullName>
    </recommendedName>
</protein>
<reference evidence="1 2" key="1">
    <citation type="submission" date="2019-04" db="EMBL/GenBank/DDBJ databases">
        <title>Psychroflexus halotolerans sp. nov., isolated from a marine solar saltern.</title>
        <authorList>
            <person name="Feng X."/>
        </authorList>
    </citation>
    <scope>NUCLEOTIDE SEQUENCE [LARGE SCALE GENOMIC DNA]</scope>
    <source>
        <strain evidence="1 2">WDS2C27</strain>
    </source>
</reference>
<dbReference type="OrthoDB" id="1446707at2"/>
<gene>
    <name evidence="1" type="ORF">FCN74_11415</name>
</gene>
<proteinExistence type="predicted"/>